<dbReference type="EMBL" id="DF238831">
    <property type="protein sequence ID" value="GAC99513.1"/>
    <property type="molecule type" value="Genomic_DNA"/>
</dbReference>
<dbReference type="PANTHER" id="PTHR45722:SF2">
    <property type="entry name" value="LARGE RIBOSOMAL SUBUNIT PROTEIN UL29-RELATED"/>
    <property type="match status" value="1"/>
</dbReference>
<name>R9PDQ1_PSEHS</name>
<organism evidence="5 6">
    <name type="scientific">Pseudozyma hubeiensis (strain SY62)</name>
    <name type="common">Yeast</name>
    <dbReference type="NCBI Taxonomy" id="1305764"/>
    <lineage>
        <taxon>Eukaryota</taxon>
        <taxon>Fungi</taxon>
        <taxon>Dikarya</taxon>
        <taxon>Basidiomycota</taxon>
        <taxon>Ustilaginomycotina</taxon>
        <taxon>Ustilaginomycetes</taxon>
        <taxon>Ustilaginales</taxon>
        <taxon>Ustilaginaceae</taxon>
        <taxon>Pseudozyma</taxon>
    </lineage>
</organism>
<keyword evidence="3" id="KW-0687">Ribonucleoprotein</keyword>
<dbReference type="HOGENOM" id="CLU_110381_0_1_1"/>
<dbReference type="GeneID" id="24112379"/>
<dbReference type="GO" id="GO:0003729">
    <property type="term" value="F:mRNA binding"/>
    <property type="evidence" value="ECO:0007669"/>
    <property type="project" value="TreeGrafter"/>
</dbReference>
<dbReference type="RefSeq" id="XP_012193100.1">
    <property type="nucleotide sequence ID" value="XM_012337710.1"/>
</dbReference>
<dbReference type="FunFam" id="6.10.250.3450:FF:000001">
    <property type="entry name" value="60S ribosomal protein L35"/>
    <property type="match status" value="1"/>
</dbReference>
<dbReference type="SUPFAM" id="SSF46561">
    <property type="entry name" value="Ribosomal protein L29 (L29p)"/>
    <property type="match status" value="1"/>
</dbReference>
<dbReference type="HAMAP" id="MF_00374">
    <property type="entry name" value="Ribosomal_uL29"/>
    <property type="match status" value="1"/>
</dbReference>
<dbReference type="STRING" id="1305764.R9PDQ1"/>
<dbReference type="GO" id="GO:0022625">
    <property type="term" value="C:cytosolic large ribosomal subunit"/>
    <property type="evidence" value="ECO:0007669"/>
    <property type="project" value="InterPro"/>
</dbReference>
<dbReference type="GO" id="GO:0006412">
    <property type="term" value="P:translation"/>
    <property type="evidence" value="ECO:0007669"/>
    <property type="project" value="InterPro"/>
</dbReference>
<dbReference type="FunFam" id="1.10.287.310:FF:000002">
    <property type="entry name" value="60S ribosomal protein L35"/>
    <property type="match status" value="1"/>
</dbReference>
<dbReference type="Proteomes" id="UP000014071">
    <property type="component" value="Unassembled WGS sequence"/>
</dbReference>
<feature type="coiled-coil region" evidence="4">
    <location>
        <begin position="64"/>
        <end position="91"/>
    </location>
</feature>
<keyword evidence="6" id="KW-1185">Reference proteome</keyword>
<evidence type="ECO:0000256" key="1">
    <source>
        <dbReference type="ARBA" id="ARBA00009254"/>
    </source>
</evidence>
<dbReference type="Pfam" id="PF00831">
    <property type="entry name" value="Ribosomal_L29"/>
    <property type="match status" value="1"/>
</dbReference>
<dbReference type="CDD" id="cd00427">
    <property type="entry name" value="Ribosomal_L29_HIP"/>
    <property type="match status" value="1"/>
</dbReference>
<evidence type="ECO:0000256" key="3">
    <source>
        <dbReference type="ARBA" id="ARBA00023274"/>
    </source>
</evidence>
<dbReference type="InterPro" id="IPR036049">
    <property type="entry name" value="Ribosomal_uL29_sf"/>
</dbReference>
<dbReference type="PANTHER" id="PTHR45722">
    <property type="entry name" value="60S RIBOSOMAL PROTEIN L35"/>
    <property type="match status" value="1"/>
</dbReference>
<dbReference type="InterPro" id="IPR045059">
    <property type="entry name" value="Ribosomal_uL29_euk"/>
</dbReference>
<dbReference type="Gene3D" id="6.10.250.3450">
    <property type="match status" value="1"/>
</dbReference>
<evidence type="ECO:0000256" key="4">
    <source>
        <dbReference type="SAM" id="Coils"/>
    </source>
</evidence>
<evidence type="ECO:0000313" key="5">
    <source>
        <dbReference type="EMBL" id="GAC99513.1"/>
    </source>
</evidence>
<comment type="similarity">
    <text evidence="1">Belongs to the universal ribosomal protein uL29 family.</text>
</comment>
<evidence type="ECO:0000256" key="2">
    <source>
        <dbReference type="ARBA" id="ARBA00022980"/>
    </source>
</evidence>
<dbReference type="InterPro" id="IPR001854">
    <property type="entry name" value="Ribosomal_uL29"/>
</dbReference>
<protein>
    <submittedName>
        <fullName evidence="5">60S ribosomal protein L35</fullName>
    </submittedName>
</protein>
<dbReference type="OrthoDB" id="528635at2759"/>
<dbReference type="GO" id="GO:0000463">
    <property type="term" value="P:maturation of LSU-rRNA from tricistronic rRNA transcript (SSU-rRNA, 5.8S rRNA, LSU-rRNA)"/>
    <property type="evidence" value="ECO:0007669"/>
    <property type="project" value="InterPro"/>
</dbReference>
<dbReference type="Gene3D" id="1.10.287.310">
    <property type="match status" value="1"/>
</dbReference>
<evidence type="ECO:0000313" key="6">
    <source>
        <dbReference type="Proteomes" id="UP000014071"/>
    </source>
</evidence>
<accession>R9PDQ1</accession>
<sequence length="180" mass="21122">MFRVGRKIHQVCPQPEVKQRHLQTLSTQTSCRDNFYWILCEGSPNSMPCVDLTPSLQEVVVKTFELQSKSKTDLTKQLEELKTELLNLRVQKVAGGSSSKILRINSLRKDIARVLTVMNQKQRANLREFYKGKSQIPLDLRAKKTRAIRRKLNQHERTRITERQHKREIHFANRKYVLKA</sequence>
<proteinExistence type="inferred from homology"/>
<dbReference type="NCBIfam" id="TIGR00012">
    <property type="entry name" value="L29"/>
    <property type="match status" value="1"/>
</dbReference>
<gene>
    <name evidence="5" type="ORF">PHSY_007115</name>
</gene>
<dbReference type="GO" id="GO:0030684">
    <property type="term" value="C:preribosome"/>
    <property type="evidence" value="ECO:0007669"/>
    <property type="project" value="UniProtKB-ARBA"/>
</dbReference>
<reference evidence="6" key="1">
    <citation type="journal article" date="2013" name="Genome Announc.">
        <title>Draft genome sequence of the basidiomycetous yeast-like fungus Pseudozyma hubeiensis SY62, which produces an abundant amount of the biosurfactant mannosylerythritol lipids.</title>
        <authorList>
            <person name="Konishi M."/>
            <person name="Hatada Y."/>
            <person name="Horiuchi J."/>
        </authorList>
    </citation>
    <scope>NUCLEOTIDE SEQUENCE [LARGE SCALE GENOMIC DNA]</scope>
    <source>
        <strain evidence="6">SY62</strain>
    </source>
</reference>
<keyword evidence="4" id="KW-0175">Coiled coil</keyword>
<dbReference type="AlphaFoldDB" id="R9PDQ1"/>
<keyword evidence="2 5" id="KW-0689">Ribosomal protein</keyword>
<dbReference type="eggNOG" id="KOG3436">
    <property type="taxonomic scope" value="Eukaryota"/>
</dbReference>
<dbReference type="GO" id="GO:0003735">
    <property type="term" value="F:structural constituent of ribosome"/>
    <property type="evidence" value="ECO:0007669"/>
    <property type="project" value="InterPro"/>
</dbReference>